<reference evidence="2" key="1">
    <citation type="submission" date="2016-11" db="UniProtKB">
        <authorList>
            <consortium name="WormBaseParasite"/>
        </authorList>
    </citation>
    <scope>IDENTIFICATION</scope>
</reference>
<protein>
    <submittedName>
        <fullName evidence="2">Uncharacterized protein</fullName>
    </submittedName>
</protein>
<keyword evidence="1" id="KW-1185">Reference proteome</keyword>
<evidence type="ECO:0000313" key="2">
    <source>
        <dbReference type="WBParaSite" id="Hba_10458"/>
    </source>
</evidence>
<name>A0A1I7WZ75_HETBA</name>
<proteinExistence type="predicted"/>
<accession>A0A1I7WZ75</accession>
<dbReference type="WBParaSite" id="Hba_10458">
    <property type="protein sequence ID" value="Hba_10458"/>
    <property type="gene ID" value="Hba_10458"/>
</dbReference>
<dbReference type="AlphaFoldDB" id="A0A1I7WZ75"/>
<organism evidence="1 2">
    <name type="scientific">Heterorhabditis bacteriophora</name>
    <name type="common">Entomopathogenic nematode worm</name>
    <dbReference type="NCBI Taxonomy" id="37862"/>
    <lineage>
        <taxon>Eukaryota</taxon>
        <taxon>Metazoa</taxon>
        <taxon>Ecdysozoa</taxon>
        <taxon>Nematoda</taxon>
        <taxon>Chromadorea</taxon>
        <taxon>Rhabditida</taxon>
        <taxon>Rhabditina</taxon>
        <taxon>Rhabditomorpha</taxon>
        <taxon>Strongyloidea</taxon>
        <taxon>Heterorhabditidae</taxon>
        <taxon>Heterorhabditis</taxon>
    </lineage>
</organism>
<dbReference type="Proteomes" id="UP000095283">
    <property type="component" value="Unplaced"/>
</dbReference>
<evidence type="ECO:0000313" key="1">
    <source>
        <dbReference type="Proteomes" id="UP000095283"/>
    </source>
</evidence>
<sequence length="34" mass="3946">MGNYSSHSDDDDSGGGCFFLNIEVYYHYIELFYS</sequence>